<gene>
    <name evidence="1" type="ORF">SCALOS_LOCUS3591</name>
</gene>
<evidence type="ECO:0000313" key="1">
    <source>
        <dbReference type="EMBL" id="CAG8509445.1"/>
    </source>
</evidence>
<evidence type="ECO:0000313" key="2">
    <source>
        <dbReference type="Proteomes" id="UP000789860"/>
    </source>
</evidence>
<proteinExistence type="predicted"/>
<reference evidence="1" key="1">
    <citation type="submission" date="2021-06" db="EMBL/GenBank/DDBJ databases">
        <authorList>
            <person name="Kallberg Y."/>
            <person name="Tangrot J."/>
            <person name="Rosling A."/>
        </authorList>
    </citation>
    <scope>NUCLEOTIDE SEQUENCE</scope>
    <source>
        <strain evidence="1">AU212A</strain>
    </source>
</reference>
<protein>
    <submittedName>
        <fullName evidence="1">10410_t:CDS:1</fullName>
    </submittedName>
</protein>
<keyword evidence="2" id="KW-1185">Reference proteome</keyword>
<accession>A0ACA9L4U0</accession>
<dbReference type="Proteomes" id="UP000789860">
    <property type="component" value="Unassembled WGS sequence"/>
</dbReference>
<organism evidence="1 2">
    <name type="scientific">Scutellospora calospora</name>
    <dbReference type="NCBI Taxonomy" id="85575"/>
    <lineage>
        <taxon>Eukaryota</taxon>
        <taxon>Fungi</taxon>
        <taxon>Fungi incertae sedis</taxon>
        <taxon>Mucoromycota</taxon>
        <taxon>Glomeromycotina</taxon>
        <taxon>Glomeromycetes</taxon>
        <taxon>Diversisporales</taxon>
        <taxon>Gigasporaceae</taxon>
        <taxon>Scutellospora</taxon>
    </lineage>
</organism>
<dbReference type="EMBL" id="CAJVPM010004127">
    <property type="protein sequence ID" value="CAG8509445.1"/>
    <property type="molecule type" value="Genomic_DNA"/>
</dbReference>
<comment type="caution">
    <text evidence="1">The sequence shown here is derived from an EMBL/GenBank/DDBJ whole genome shotgun (WGS) entry which is preliminary data.</text>
</comment>
<sequence length="491" mass="55846">MVQTNDVVIDNLGDNDKENSISHEQLIHCIDLVNTPNPILSPFIGLKFIKFIQSLNPPETKTVIETWSSFTNSDIVENLRAGIVSLDNPEILLNDVKHPNFNINRAELLFYTSVLMQERDSTLVDEAEKMVLGLKKIPNNANNEVIKKITDKLRKSEDPIREQAKKLGLEFASITECNVVGGPYGALFWSEGTDPLNLGEWLTNFSLQRIDARSFLFGEVHYGYYTSLFNDNSYSSVKSLKQCPALRLAKAVRDKADEIYKRTSQKVNVWVSGYSLGGALATLFYARLLESPTCLGDHVDIRDGMSFASPVLGNSDFAAGFQSLMNNDSNSHRNFWRVVNDNDIVPRYPAGFHTPNLGLFLSKINLLNYINIGDEVRFYQSGAEPRSKRHLYGPEVQNLFIKQGLGFIGWDALFIFSDHFDGSTNRCNPIKNPFAINYKVTSKFDYFTPGFLRNHLPFRYFESMEKARKYWESKLQNNIIENPENFINKIV</sequence>
<name>A0ACA9L4U0_9GLOM</name>